<organism evidence="1 2">
    <name type="scientific">Araneus ventricosus</name>
    <name type="common">Orbweaver spider</name>
    <name type="synonym">Epeira ventricosa</name>
    <dbReference type="NCBI Taxonomy" id="182803"/>
    <lineage>
        <taxon>Eukaryota</taxon>
        <taxon>Metazoa</taxon>
        <taxon>Ecdysozoa</taxon>
        <taxon>Arthropoda</taxon>
        <taxon>Chelicerata</taxon>
        <taxon>Arachnida</taxon>
        <taxon>Araneae</taxon>
        <taxon>Araneomorphae</taxon>
        <taxon>Entelegynae</taxon>
        <taxon>Araneoidea</taxon>
        <taxon>Araneidae</taxon>
        <taxon>Araneus</taxon>
    </lineage>
</organism>
<name>A0A4Y2DHZ4_ARAVE</name>
<gene>
    <name evidence="1" type="ORF">AVEN_270277_1</name>
</gene>
<comment type="caution">
    <text evidence="1">The sequence shown here is derived from an EMBL/GenBank/DDBJ whole genome shotgun (WGS) entry which is preliminary data.</text>
</comment>
<dbReference type="AlphaFoldDB" id="A0A4Y2DHZ4"/>
<accession>A0A4Y2DHZ4</accession>
<feature type="non-terminal residue" evidence="1">
    <location>
        <position position="1"/>
    </location>
</feature>
<dbReference type="OrthoDB" id="6611281at2759"/>
<proteinExistence type="predicted"/>
<evidence type="ECO:0000313" key="2">
    <source>
        <dbReference type="Proteomes" id="UP000499080"/>
    </source>
</evidence>
<dbReference type="Proteomes" id="UP000499080">
    <property type="component" value="Unassembled WGS sequence"/>
</dbReference>
<sequence>VLEFAKTSSVSVVQRYFHTKFCQEPLHRHNIVRWVKQFEARGYGLLMQEENPGGRPANTEVVETIHESFLRSSTVLRHVGIITYVST</sequence>
<evidence type="ECO:0008006" key="3">
    <source>
        <dbReference type="Google" id="ProtNLM"/>
    </source>
</evidence>
<protein>
    <recommendedName>
        <fullName evidence="3">DUF4817 domain-containing protein</fullName>
    </recommendedName>
</protein>
<dbReference type="EMBL" id="BGPR01243049">
    <property type="protein sequence ID" value="GBM16410.1"/>
    <property type="molecule type" value="Genomic_DNA"/>
</dbReference>
<reference evidence="1 2" key="1">
    <citation type="journal article" date="2019" name="Sci. Rep.">
        <title>Orb-weaving spider Araneus ventricosus genome elucidates the spidroin gene catalogue.</title>
        <authorList>
            <person name="Kono N."/>
            <person name="Nakamura H."/>
            <person name="Ohtoshi R."/>
            <person name="Moran D.A.P."/>
            <person name="Shinohara A."/>
            <person name="Yoshida Y."/>
            <person name="Fujiwara M."/>
            <person name="Mori M."/>
            <person name="Tomita M."/>
            <person name="Arakawa K."/>
        </authorList>
    </citation>
    <scope>NUCLEOTIDE SEQUENCE [LARGE SCALE GENOMIC DNA]</scope>
</reference>
<keyword evidence="2" id="KW-1185">Reference proteome</keyword>
<evidence type="ECO:0000313" key="1">
    <source>
        <dbReference type="EMBL" id="GBM16410.1"/>
    </source>
</evidence>